<accession>A0AAN4T7T6</accession>
<dbReference type="PANTHER" id="PTHR12774:SF2">
    <property type="entry name" value="PEROXISOMAL BIOGENESIS FACTOR 19"/>
    <property type="match status" value="1"/>
</dbReference>
<dbReference type="GO" id="GO:0045046">
    <property type="term" value="P:protein import into peroxisome membrane"/>
    <property type="evidence" value="ECO:0007669"/>
    <property type="project" value="TreeGrafter"/>
</dbReference>
<protein>
    <recommendedName>
        <fullName evidence="2">Protein kinase domain-containing protein</fullName>
    </recommendedName>
</protein>
<gene>
    <name evidence="3" type="ORF">ALT_1694</name>
</gene>
<dbReference type="InterPro" id="IPR000719">
    <property type="entry name" value="Prot_kinase_dom"/>
</dbReference>
<organism evidence="3 4">
    <name type="scientific">Aspergillus lentulus</name>
    <dbReference type="NCBI Taxonomy" id="293939"/>
    <lineage>
        <taxon>Eukaryota</taxon>
        <taxon>Fungi</taxon>
        <taxon>Dikarya</taxon>
        <taxon>Ascomycota</taxon>
        <taxon>Pezizomycotina</taxon>
        <taxon>Eurotiomycetes</taxon>
        <taxon>Eurotiomycetidae</taxon>
        <taxon>Eurotiales</taxon>
        <taxon>Aspergillaceae</taxon>
        <taxon>Aspergillus</taxon>
        <taxon>Aspergillus subgen. Fumigati</taxon>
    </lineage>
</organism>
<dbReference type="Gene3D" id="1.20.120.900">
    <property type="entry name" value="Pex19, mPTS binding domain"/>
    <property type="match status" value="1"/>
</dbReference>
<evidence type="ECO:0000259" key="2">
    <source>
        <dbReference type="PROSITE" id="PS50011"/>
    </source>
</evidence>
<dbReference type="Gene3D" id="1.10.510.10">
    <property type="entry name" value="Transferase(Phosphotransferase) domain 1"/>
    <property type="match status" value="1"/>
</dbReference>
<dbReference type="InterPro" id="IPR011009">
    <property type="entry name" value="Kinase-like_dom_sf"/>
</dbReference>
<feature type="region of interest" description="Disordered" evidence="1">
    <location>
        <begin position="594"/>
        <end position="624"/>
    </location>
</feature>
<dbReference type="PANTHER" id="PTHR12774">
    <property type="entry name" value="PEROXISOMAL BIOGENESIS FACTOR 19"/>
    <property type="match status" value="1"/>
</dbReference>
<comment type="caution">
    <text evidence="3">The sequence shown here is derived from an EMBL/GenBank/DDBJ whole genome shotgun (WGS) entry which is preliminary data.</text>
</comment>
<feature type="compositionally biased region" description="Acidic residues" evidence="1">
    <location>
        <begin position="474"/>
        <end position="491"/>
    </location>
</feature>
<evidence type="ECO:0000313" key="4">
    <source>
        <dbReference type="Proteomes" id="UP000051487"/>
    </source>
</evidence>
<sequence length="797" mass="88156">MLPSRIFIKSTSMGQQLDDELKMYQRMERGSKSHPGRKAVRSLLDSFDVDGPDDKHRCLVHPPLWESVLTFLHRNPVHRLPQPVLTFVLQRMFLALDYQHTECQIIHTGLCSNFALLCFYRLLTREISSDIKEDNIMFGITDDSVFSDFEEQELQTPCPRKGLDGRIIYVSWELRMPKECGAPVLCDFGSAVFSGIEHSEDIQPNIYRAPEVILEVPWTCSVDIWNVGCMIWDIFEDGFSFTGHDPELQTYRSRAHLAEVISLLGPPPPSLLSQGRLSHKFFSDEGDFCAGIPLQHRIPLEERETALEGQDKASFLRFMRNMLQWEPGKRSSAKELGEDDWIPYAECSVHREDWRSRGDRLSVPRQKKPRQFFFTCARLPKSLSPQRRSLLSCHFLRIVQEYIITNTMNSSSPNTSAGVTQQHHEESPPAPAVNAPDHSTAAPTTSASSPGDEKPTAPVTEAPKEAPLSKATVEDADEDEDSEFDELDDVLDNFSKPAPQPSTTAPASAPAPANEDIDEDAFMRQLEQDMAKMMNHAAQESGAPDNKEFENAINQGADAFTKQLEESGIPPGDFLKQLLADVMAEEGEGAGAAAGASASAGAGAGQSTGGPSESATGAGKAAAPESFNDAIQRTIHRMKESGDKATAAATEDGGISEDMLMQLLKGLEAGVGNGGDDLDLTQMIAGVMEQFSNKEMLYEPMKELDAKWGPWLKDNKGKVPAEDMERYEKQAKLVTEIVAKFEEEGYTDEDPKYRQAVWEKMQEMQALGSPPEELVANPWPEDMAGEAGAALPDCPQQ</sequence>
<dbReference type="Pfam" id="PF04614">
    <property type="entry name" value="Pex19"/>
    <property type="match status" value="1"/>
</dbReference>
<dbReference type="InterPro" id="IPR038322">
    <property type="entry name" value="Pex19_C_sf"/>
</dbReference>
<dbReference type="PROSITE" id="PS50011">
    <property type="entry name" value="PROTEIN_KINASE_DOM"/>
    <property type="match status" value="1"/>
</dbReference>
<feature type="region of interest" description="Disordered" evidence="1">
    <location>
        <begin position="408"/>
        <end position="515"/>
    </location>
</feature>
<feature type="region of interest" description="Disordered" evidence="1">
    <location>
        <begin position="768"/>
        <end position="797"/>
    </location>
</feature>
<reference evidence="3 4" key="1">
    <citation type="submission" date="2015-11" db="EMBL/GenBank/DDBJ databases">
        <title>Aspergillus lentulus strain IFM 54703T.</title>
        <authorList>
            <person name="Kusuya Y."/>
            <person name="Sakai K."/>
            <person name="Kamei K."/>
            <person name="Takahashi H."/>
            <person name="Yaguchi T."/>
        </authorList>
    </citation>
    <scope>NUCLEOTIDE SEQUENCE [LARGE SCALE GENOMIC DNA]</scope>
    <source>
        <strain evidence="3 4">IFM 54703</strain>
    </source>
</reference>
<feature type="compositionally biased region" description="Low complexity" evidence="1">
    <location>
        <begin position="439"/>
        <end position="450"/>
    </location>
</feature>
<dbReference type="GO" id="GO:0004672">
    <property type="term" value="F:protein kinase activity"/>
    <property type="evidence" value="ECO:0007669"/>
    <property type="project" value="InterPro"/>
</dbReference>
<feature type="domain" description="Protein kinase" evidence="2">
    <location>
        <begin position="1"/>
        <end position="342"/>
    </location>
</feature>
<dbReference type="Proteomes" id="UP000051487">
    <property type="component" value="Unassembled WGS sequence"/>
</dbReference>
<dbReference type="GO" id="GO:0005524">
    <property type="term" value="F:ATP binding"/>
    <property type="evidence" value="ECO:0007669"/>
    <property type="project" value="InterPro"/>
</dbReference>
<dbReference type="FunFam" id="1.20.120.900:FF:000004">
    <property type="entry name" value="Peroxisomal membrane protein receptor Pex19"/>
    <property type="match status" value="1"/>
</dbReference>
<dbReference type="SUPFAM" id="SSF56112">
    <property type="entry name" value="Protein kinase-like (PK-like)"/>
    <property type="match status" value="1"/>
</dbReference>
<dbReference type="GO" id="GO:0033328">
    <property type="term" value="F:peroxisome membrane targeting sequence binding"/>
    <property type="evidence" value="ECO:0007669"/>
    <property type="project" value="TreeGrafter"/>
</dbReference>
<name>A0AAN4T7T6_ASPLE</name>
<dbReference type="AlphaFoldDB" id="A0AAN4T7T6"/>
<proteinExistence type="predicted"/>
<dbReference type="Gene3D" id="3.30.200.20">
    <property type="entry name" value="Phosphorylase Kinase, domain 1"/>
    <property type="match status" value="1"/>
</dbReference>
<dbReference type="GO" id="GO:0005778">
    <property type="term" value="C:peroxisomal membrane"/>
    <property type="evidence" value="ECO:0007669"/>
    <property type="project" value="TreeGrafter"/>
</dbReference>
<dbReference type="SMART" id="SM00220">
    <property type="entry name" value="S_TKc"/>
    <property type="match status" value="1"/>
</dbReference>
<dbReference type="InterPro" id="IPR006708">
    <property type="entry name" value="Pex19"/>
</dbReference>
<dbReference type="EMBL" id="BCLY01000004">
    <property type="protein sequence ID" value="GAQ04373.1"/>
    <property type="molecule type" value="Genomic_DNA"/>
</dbReference>
<dbReference type="Pfam" id="PF00069">
    <property type="entry name" value="Pkinase"/>
    <property type="match status" value="1"/>
</dbReference>
<evidence type="ECO:0000256" key="1">
    <source>
        <dbReference type="SAM" id="MobiDB-lite"/>
    </source>
</evidence>
<feature type="compositionally biased region" description="Low complexity" evidence="1">
    <location>
        <begin position="501"/>
        <end position="513"/>
    </location>
</feature>
<evidence type="ECO:0000313" key="3">
    <source>
        <dbReference type="EMBL" id="GAQ04373.1"/>
    </source>
</evidence>